<name>A0A5C5ZCU2_9BACT</name>
<evidence type="ECO:0000313" key="10">
    <source>
        <dbReference type="EMBL" id="TWT85154.1"/>
    </source>
</evidence>
<evidence type="ECO:0000313" key="11">
    <source>
        <dbReference type="Proteomes" id="UP000315010"/>
    </source>
</evidence>
<feature type="active site" description="Proton acceptor" evidence="6">
    <location>
        <position position="36"/>
    </location>
</feature>
<feature type="binding site" evidence="7">
    <location>
        <begin position="158"/>
        <end position="161"/>
    </location>
    <ligand>
        <name>substrate</name>
    </ligand>
</feature>
<dbReference type="InterPro" id="IPR050727">
    <property type="entry name" value="GH43_arabinanases"/>
</dbReference>
<dbReference type="CDD" id="cd08998">
    <property type="entry name" value="GH43_Arb43a-like"/>
    <property type="match status" value="1"/>
</dbReference>
<dbReference type="EMBL" id="SJPJ01000001">
    <property type="protein sequence ID" value="TWT85154.1"/>
    <property type="molecule type" value="Genomic_DNA"/>
</dbReference>
<feature type="binding site" evidence="7">
    <location>
        <position position="118"/>
    </location>
    <ligand>
        <name>substrate</name>
    </ligand>
</feature>
<reference evidence="10 11" key="1">
    <citation type="submission" date="2019-02" db="EMBL/GenBank/DDBJ databases">
        <title>Deep-cultivation of Planctomycetes and their phenomic and genomic characterization uncovers novel biology.</title>
        <authorList>
            <person name="Wiegand S."/>
            <person name="Jogler M."/>
            <person name="Boedeker C."/>
            <person name="Pinto D."/>
            <person name="Vollmers J."/>
            <person name="Rivas-Marin E."/>
            <person name="Kohn T."/>
            <person name="Peeters S.H."/>
            <person name="Heuer A."/>
            <person name="Rast P."/>
            <person name="Oberbeckmann S."/>
            <person name="Bunk B."/>
            <person name="Jeske O."/>
            <person name="Meyerdierks A."/>
            <person name="Storesund J.E."/>
            <person name="Kallscheuer N."/>
            <person name="Luecker S."/>
            <person name="Lage O.M."/>
            <person name="Pohl T."/>
            <person name="Merkel B.J."/>
            <person name="Hornburger P."/>
            <person name="Mueller R.-W."/>
            <person name="Bruemmer F."/>
            <person name="Labrenz M."/>
            <person name="Spormann A.M."/>
            <person name="Op Den Camp H."/>
            <person name="Overmann J."/>
            <person name="Amann R."/>
            <person name="Jetten M.S.M."/>
            <person name="Mascher T."/>
            <person name="Medema M.H."/>
            <person name="Devos D.P."/>
            <person name="Kaster A.-K."/>
            <person name="Ovreas L."/>
            <person name="Rohde M."/>
            <person name="Galperin M.Y."/>
            <person name="Jogler C."/>
        </authorList>
    </citation>
    <scope>NUCLEOTIDE SEQUENCE [LARGE SCALE GENOMIC DNA]</scope>
    <source>
        <strain evidence="10 11">CA13</strain>
    </source>
</reference>
<keyword evidence="9" id="KW-0732">Signal</keyword>
<evidence type="ECO:0000256" key="6">
    <source>
        <dbReference type="PIRSR" id="PIRSR026534-1"/>
    </source>
</evidence>
<feature type="binding site" evidence="7">
    <location>
        <begin position="178"/>
        <end position="180"/>
    </location>
    <ligand>
        <name>substrate</name>
    </ligand>
</feature>
<dbReference type="Proteomes" id="UP000315010">
    <property type="component" value="Unassembled WGS sequence"/>
</dbReference>
<keyword evidence="4 5" id="KW-0326">Glycosidase</keyword>
<dbReference type="Pfam" id="PF04616">
    <property type="entry name" value="Glyco_hydro_43"/>
    <property type="match status" value="1"/>
</dbReference>
<keyword evidence="3 5" id="KW-0378">Hydrolase</keyword>
<dbReference type="AlphaFoldDB" id="A0A5C5ZCU2"/>
<dbReference type="UniPathway" id="UPA00667"/>
<protein>
    <submittedName>
        <fullName evidence="10">Intracellular endo-alpha-(1-&gt;5)-L-arabinanase</fullName>
        <ecNumber evidence="10">3.2.1.99</ecNumber>
    </submittedName>
</protein>
<dbReference type="InterPro" id="IPR023296">
    <property type="entry name" value="Glyco_hydro_beta-prop_sf"/>
</dbReference>
<evidence type="ECO:0000256" key="1">
    <source>
        <dbReference type="ARBA" id="ARBA00004834"/>
    </source>
</evidence>
<dbReference type="RefSeq" id="WP_146403203.1">
    <property type="nucleotide sequence ID" value="NZ_SJPJ01000001.1"/>
</dbReference>
<evidence type="ECO:0000256" key="8">
    <source>
        <dbReference type="PIRSR" id="PIRSR026534-3"/>
    </source>
</evidence>
<gene>
    <name evidence="10" type="primary">abn-ts</name>
    <name evidence="10" type="ORF">CA13_66360</name>
</gene>
<dbReference type="InterPro" id="IPR016840">
    <property type="entry name" value="Glyco_hydro_43_endo_a_Ara-ase"/>
</dbReference>
<dbReference type="SUPFAM" id="SSF75005">
    <property type="entry name" value="Arabinanase/levansucrase/invertase"/>
    <property type="match status" value="1"/>
</dbReference>
<feature type="active site" description="Proton donor" evidence="6">
    <location>
        <position position="216"/>
    </location>
</feature>
<comment type="pathway">
    <text evidence="1 5">Glycan metabolism; L-arabinan degradation.</text>
</comment>
<dbReference type="GO" id="GO:0046558">
    <property type="term" value="F:arabinan endo-1,5-alpha-L-arabinosidase activity"/>
    <property type="evidence" value="ECO:0007669"/>
    <property type="project" value="UniProtKB-EC"/>
</dbReference>
<dbReference type="PANTHER" id="PTHR43301:SF3">
    <property type="entry name" value="ARABINAN ENDO-1,5-ALPHA-L-ARABINOSIDASE A-RELATED"/>
    <property type="match status" value="1"/>
</dbReference>
<accession>A0A5C5ZCU2</accession>
<feature type="site" description="Important for catalytic activity, responsible for pKa modulation of the active site Glu and correct orientation of both the proton donor and substrate" evidence="8">
    <location>
        <position position="161"/>
    </location>
</feature>
<dbReference type="EC" id="3.2.1.99" evidence="10"/>
<sequence precursor="true">MIGSNIPTLALIATLCWFSPLVTAADSNAILAGGADPAIVAADTAQGEKGYYVASTGRGLNLWYSPDLQTWKRIGHVFKEAVPAWAKAEVPKSSGIWAPDLSYHDGLFYLYYSVSSFGSQRSAIGLAVNKAIDPKDSDYQWINRGKVVESHIGRGDYNAIDPALFVDENGKWYLFFGSFWSGIKAIELDPATGKPLAEAPLIPVASRPDHPTHAIEGAYVIRRGEHYYMFVSWDRCCDGADSDYKVVVGRSENVLGPYVDAQGKPMLDGGGTKVLVGDDRWRGPGHNSILTTDQGQWMAHHTYDMEHLDAQRILQIRPMTWTADGWPKIGSPVSN</sequence>
<comment type="caution">
    <text evidence="10">The sequence shown here is derived from an EMBL/GenBank/DDBJ whole genome shotgun (WGS) entry which is preliminary data.</text>
</comment>
<proteinExistence type="inferred from homology"/>
<evidence type="ECO:0000256" key="4">
    <source>
        <dbReference type="ARBA" id="ARBA00023295"/>
    </source>
</evidence>
<feature type="site" description="Important for substrate recognition" evidence="8">
    <location>
        <position position="286"/>
    </location>
</feature>
<evidence type="ECO:0000256" key="9">
    <source>
        <dbReference type="SAM" id="SignalP"/>
    </source>
</evidence>
<evidence type="ECO:0000256" key="5">
    <source>
        <dbReference type="PIRNR" id="PIRNR026534"/>
    </source>
</evidence>
<feature type="signal peptide" evidence="9">
    <location>
        <begin position="1"/>
        <end position="24"/>
    </location>
</feature>
<dbReference type="PANTHER" id="PTHR43301">
    <property type="entry name" value="ARABINAN ENDO-1,5-ALPHA-L-ARABINOSIDASE"/>
    <property type="match status" value="1"/>
</dbReference>
<comment type="similarity">
    <text evidence="2 5">Belongs to the glycosyl hydrolase 43 family.</text>
</comment>
<dbReference type="OrthoDB" id="9801455at2"/>
<dbReference type="GO" id="GO:0031222">
    <property type="term" value="P:arabinan catabolic process"/>
    <property type="evidence" value="ECO:0007669"/>
    <property type="project" value="UniProtKB-UniPathway"/>
</dbReference>
<evidence type="ECO:0000256" key="3">
    <source>
        <dbReference type="ARBA" id="ARBA00022801"/>
    </source>
</evidence>
<evidence type="ECO:0000256" key="7">
    <source>
        <dbReference type="PIRSR" id="PIRSR026534-2"/>
    </source>
</evidence>
<feature type="chain" id="PRO_5022932948" evidence="9">
    <location>
        <begin position="25"/>
        <end position="335"/>
    </location>
</feature>
<keyword evidence="11" id="KW-1185">Reference proteome</keyword>
<dbReference type="InterPro" id="IPR006710">
    <property type="entry name" value="Glyco_hydro_43"/>
</dbReference>
<dbReference type="PIRSF" id="PIRSF026534">
    <property type="entry name" value="Endo_alpha-L-arabinosidase"/>
    <property type="match status" value="1"/>
</dbReference>
<dbReference type="Gene3D" id="2.115.10.20">
    <property type="entry name" value="Glycosyl hydrolase domain, family 43"/>
    <property type="match status" value="1"/>
</dbReference>
<evidence type="ECO:0000256" key="2">
    <source>
        <dbReference type="ARBA" id="ARBA00009865"/>
    </source>
</evidence>
<feature type="binding site" evidence="7">
    <location>
        <position position="36"/>
    </location>
    <ligand>
        <name>substrate</name>
    </ligand>
</feature>
<organism evidence="10 11">
    <name type="scientific">Novipirellula herctigrandis</name>
    <dbReference type="NCBI Taxonomy" id="2527986"/>
    <lineage>
        <taxon>Bacteria</taxon>
        <taxon>Pseudomonadati</taxon>
        <taxon>Planctomycetota</taxon>
        <taxon>Planctomycetia</taxon>
        <taxon>Pirellulales</taxon>
        <taxon>Pirellulaceae</taxon>
        <taxon>Novipirellula</taxon>
    </lineage>
</organism>